<sequence>MISQSRQCRLDKRVSGGRGKLHRCTGAIINGKATSGCPVRARGCKQTDGTWKVTEVVLDHVACTGQAGNKKQRINRRCVEGEAAALVSANHSITCPSLVKTLKATSGVDVSERSASRMRADILGKGKDAIAKEYQLLQSSCDLLGRDNGNIVECQMERSTLRCAALRCAADPSRS</sequence>
<dbReference type="Proteomes" id="UP000002630">
    <property type="component" value="Unassembled WGS sequence"/>
</dbReference>
<name>D7FZQ7_ECTSI</name>
<dbReference type="AlphaFoldDB" id="D7FZQ7"/>
<proteinExistence type="predicted"/>
<evidence type="ECO:0000313" key="2">
    <source>
        <dbReference type="Proteomes" id="UP000002630"/>
    </source>
</evidence>
<protein>
    <submittedName>
        <fullName evidence="1">Uncharacterized protein</fullName>
    </submittedName>
</protein>
<keyword evidence="2" id="KW-1185">Reference proteome</keyword>
<organism evidence="1 2">
    <name type="scientific">Ectocarpus siliculosus</name>
    <name type="common">Brown alga</name>
    <name type="synonym">Conferva siliculosa</name>
    <dbReference type="NCBI Taxonomy" id="2880"/>
    <lineage>
        <taxon>Eukaryota</taxon>
        <taxon>Sar</taxon>
        <taxon>Stramenopiles</taxon>
        <taxon>Ochrophyta</taxon>
        <taxon>PX clade</taxon>
        <taxon>Phaeophyceae</taxon>
        <taxon>Ectocarpales</taxon>
        <taxon>Ectocarpaceae</taxon>
        <taxon>Ectocarpus</taxon>
    </lineage>
</organism>
<accession>D7FZQ7</accession>
<dbReference type="InParanoid" id="D7FZQ7"/>
<evidence type="ECO:0000313" key="1">
    <source>
        <dbReference type="EMBL" id="CBJ32864.1"/>
    </source>
</evidence>
<dbReference type="OrthoDB" id="10325090at2759"/>
<dbReference type="EMBL" id="FN649760">
    <property type="protein sequence ID" value="CBJ32864.1"/>
    <property type="molecule type" value="Genomic_DNA"/>
</dbReference>
<gene>
    <name evidence="1" type="ORF">Esi_0382_0005</name>
</gene>
<reference evidence="1 2" key="1">
    <citation type="journal article" date="2010" name="Nature">
        <title>The Ectocarpus genome and the independent evolution of multicellularity in brown algae.</title>
        <authorList>
            <person name="Cock J.M."/>
            <person name="Sterck L."/>
            <person name="Rouze P."/>
            <person name="Scornet D."/>
            <person name="Allen A.E."/>
            <person name="Amoutzias G."/>
            <person name="Anthouard V."/>
            <person name="Artiguenave F."/>
            <person name="Aury J.M."/>
            <person name="Badger J.H."/>
            <person name="Beszteri B."/>
            <person name="Billiau K."/>
            <person name="Bonnet E."/>
            <person name="Bothwell J.H."/>
            <person name="Bowler C."/>
            <person name="Boyen C."/>
            <person name="Brownlee C."/>
            <person name="Carrano C.J."/>
            <person name="Charrier B."/>
            <person name="Cho G.Y."/>
            <person name="Coelho S.M."/>
            <person name="Collen J."/>
            <person name="Corre E."/>
            <person name="Da Silva C."/>
            <person name="Delage L."/>
            <person name="Delaroque N."/>
            <person name="Dittami S.M."/>
            <person name="Doulbeau S."/>
            <person name="Elias M."/>
            <person name="Farnham G."/>
            <person name="Gachon C.M."/>
            <person name="Gschloessl B."/>
            <person name="Heesch S."/>
            <person name="Jabbari K."/>
            <person name="Jubin C."/>
            <person name="Kawai H."/>
            <person name="Kimura K."/>
            <person name="Kloareg B."/>
            <person name="Kupper F.C."/>
            <person name="Lang D."/>
            <person name="Le Bail A."/>
            <person name="Leblanc C."/>
            <person name="Lerouge P."/>
            <person name="Lohr M."/>
            <person name="Lopez P.J."/>
            <person name="Martens C."/>
            <person name="Maumus F."/>
            <person name="Michel G."/>
            <person name="Miranda-Saavedra D."/>
            <person name="Morales J."/>
            <person name="Moreau H."/>
            <person name="Motomura T."/>
            <person name="Nagasato C."/>
            <person name="Napoli C.A."/>
            <person name="Nelson D.R."/>
            <person name="Nyvall-Collen P."/>
            <person name="Peters A.F."/>
            <person name="Pommier C."/>
            <person name="Potin P."/>
            <person name="Poulain J."/>
            <person name="Quesneville H."/>
            <person name="Read B."/>
            <person name="Rensing S.A."/>
            <person name="Ritter A."/>
            <person name="Rousvoal S."/>
            <person name="Samanta M."/>
            <person name="Samson G."/>
            <person name="Schroeder D.C."/>
            <person name="Segurens B."/>
            <person name="Strittmatter M."/>
            <person name="Tonon T."/>
            <person name="Tregear J.W."/>
            <person name="Valentin K."/>
            <person name="von Dassow P."/>
            <person name="Yamagishi T."/>
            <person name="Van de Peer Y."/>
            <person name="Wincker P."/>
        </authorList>
    </citation>
    <scope>NUCLEOTIDE SEQUENCE [LARGE SCALE GENOMIC DNA]</scope>
    <source>
        <strain evidence="2">Ec32 / CCAP1310/4</strain>
    </source>
</reference>